<organism evidence="2">
    <name type="scientific">Arsenophonus endosymbiont of Trialeurodes vaporariorum</name>
    <dbReference type="NCBI Taxonomy" id="235567"/>
    <lineage>
        <taxon>Bacteria</taxon>
        <taxon>Pseudomonadati</taxon>
        <taxon>Pseudomonadota</taxon>
        <taxon>Gammaproteobacteria</taxon>
        <taxon>Enterobacterales</taxon>
        <taxon>Morganellaceae</taxon>
        <taxon>Arsenophonus</taxon>
    </lineage>
</organism>
<evidence type="ECO:0000259" key="1">
    <source>
        <dbReference type="Pfam" id="PF25670"/>
    </source>
</evidence>
<proteinExistence type="predicted"/>
<sequence>MGPGLCWGRGEYKCQLVGGYSNNKIKYRVRNGDNKTWSKWFDILTNTNNTFDLNGFLKRASPIIQIYPNRSFETNDESVGVNVQRTEVGKYFICGVMGYNADGAWGINDGVLVPKNSNGLELIYIKDKILSDCNIEIQTFHRQLSHLPEDFQNWRVKEINDGKPTYYNDGE</sequence>
<evidence type="ECO:0000313" key="2">
    <source>
        <dbReference type="EMBL" id="SSW94729.1"/>
    </source>
</evidence>
<reference evidence="2" key="1">
    <citation type="submission" date="2018-04" db="EMBL/GenBank/DDBJ databases">
        <authorList>
            <person name="Go L.Y."/>
            <person name="Mitchell J.A."/>
        </authorList>
    </citation>
    <scope>NUCLEOTIDE SEQUENCE</scope>
    <source>
        <strain evidence="2">ARTV</strain>
    </source>
</reference>
<protein>
    <recommendedName>
        <fullName evidence="1">Phage tail protein C-terminal domain-containing protein</fullName>
    </recommendedName>
</protein>
<dbReference type="InterPro" id="IPR058008">
    <property type="entry name" value="Gp26_C"/>
</dbReference>
<dbReference type="AlphaFoldDB" id="A0A3B0MF37"/>
<name>A0A3B0MF37_9GAMM</name>
<gene>
    <name evidence="2" type="ORF">ARTV_0257</name>
</gene>
<dbReference type="EMBL" id="UFQR01000001">
    <property type="protein sequence ID" value="SSW94729.1"/>
    <property type="molecule type" value="Genomic_DNA"/>
</dbReference>
<feature type="domain" description="Phage tail protein C-terminal" evidence="1">
    <location>
        <begin position="48"/>
        <end position="164"/>
    </location>
</feature>
<dbReference type="Pfam" id="PF25670">
    <property type="entry name" value="Phage_tail_C_2"/>
    <property type="match status" value="1"/>
</dbReference>
<accession>A0A3B0MF37</accession>